<feature type="region of interest" description="Disordered" evidence="2">
    <location>
        <begin position="268"/>
        <end position="299"/>
    </location>
</feature>
<feature type="coiled-coil region" evidence="1">
    <location>
        <begin position="135"/>
        <end position="185"/>
    </location>
</feature>
<proteinExistence type="predicted"/>
<accession>A0A1M2VVI7</accession>
<protein>
    <submittedName>
        <fullName evidence="3">Uncharacterized protein</fullName>
    </submittedName>
</protein>
<name>A0A1M2VVI7_TRAPU</name>
<reference evidence="3 4" key="1">
    <citation type="submission" date="2016-10" db="EMBL/GenBank/DDBJ databases">
        <title>Genome sequence of the basidiomycete white-rot fungus Trametes pubescens.</title>
        <authorList>
            <person name="Makela M.R."/>
            <person name="Granchi Z."/>
            <person name="Peng M."/>
            <person name="De Vries R.P."/>
            <person name="Grigoriev I."/>
            <person name="Riley R."/>
            <person name="Hilden K."/>
        </authorList>
    </citation>
    <scope>NUCLEOTIDE SEQUENCE [LARGE SCALE GENOMIC DNA]</scope>
    <source>
        <strain evidence="3 4">FBCC735</strain>
    </source>
</reference>
<gene>
    <name evidence="3" type="ORF">TRAPUB_11869</name>
</gene>
<feature type="region of interest" description="Disordered" evidence="2">
    <location>
        <begin position="1"/>
        <end position="63"/>
    </location>
</feature>
<dbReference type="STRING" id="154538.A0A1M2VVI7"/>
<evidence type="ECO:0000256" key="2">
    <source>
        <dbReference type="SAM" id="MobiDB-lite"/>
    </source>
</evidence>
<keyword evidence="4" id="KW-1185">Reference proteome</keyword>
<dbReference type="EMBL" id="MNAD01000606">
    <property type="protein sequence ID" value="OJT11613.1"/>
    <property type="molecule type" value="Genomic_DNA"/>
</dbReference>
<feature type="compositionally biased region" description="Low complexity" evidence="2">
    <location>
        <begin position="1"/>
        <end position="13"/>
    </location>
</feature>
<evidence type="ECO:0000313" key="3">
    <source>
        <dbReference type="EMBL" id="OJT11613.1"/>
    </source>
</evidence>
<dbReference type="OrthoDB" id="2409325at2759"/>
<organism evidence="3 4">
    <name type="scientific">Trametes pubescens</name>
    <name type="common">White-rot fungus</name>
    <dbReference type="NCBI Taxonomy" id="154538"/>
    <lineage>
        <taxon>Eukaryota</taxon>
        <taxon>Fungi</taxon>
        <taxon>Dikarya</taxon>
        <taxon>Basidiomycota</taxon>
        <taxon>Agaricomycotina</taxon>
        <taxon>Agaricomycetes</taxon>
        <taxon>Polyporales</taxon>
        <taxon>Polyporaceae</taxon>
        <taxon>Trametes</taxon>
    </lineage>
</organism>
<comment type="caution">
    <text evidence="3">The sequence shown here is derived from an EMBL/GenBank/DDBJ whole genome shotgun (WGS) entry which is preliminary data.</text>
</comment>
<dbReference type="AlphaFoldDB" id="A0A1M2VVI7"/>
<sequence>MPETVTTTPRVVPGAPPPPAPSKSQKKKRKAGKTKEASESDAPIAVPDTATAALIEKAPEASDVKEGAVAPQLVAQASEEPQTPAELKLSPIVDMLNKRLKANGKKITRIQLYQNESPEKLNDDQRRLLKTLPTLEAVSKELEEVKKAIEVHEAELGQEIAFIKAEAARADAQRIRDAVAGAQADYLDKTAELVTFLRLHSMLSDSHPDALALNLNKEEGIAVYSITETLLHEINVGKTDMIRSIFTGEGEHLGVPYSRVVEIKERFLNPPPAPPKEVEESQDASTVSEEAPASISGIPSTIGTSGAINFILTDELAEAEAETAPDSNEWVDVQAQPEPEQSAVVEVSETVTAVEVNGHTVVEDSVTITTTTERTSKPITELLGRPRLRYRRLKPTAQCLQLPEPLMRMDTAPSSTMMASHTITESTEVVVVAVADPGEESGADSVVASAVVNVEVLVVDSAVVIVSAVGTGAMVSVAGTVAMASVAGTVAMASVAGTTTTVVATVNVAASGVATVSAVASVAASVVARASVAASVAVRASVVVIEEASVVVTGAVTAAYRRVTGAVDAVGAVDESRRAGFHEPRGGAPPA</sequence>
<keyword evidence="1" id="KW-0175">Coiled coil</keyword>
<dbReference type="Proteomes" id="UP000184267">
    <property type="component" value="Unassembled WGS sequence"/>
</dbReference>
<evidence type="ECO:0000256" key="1">
    <source>
        <dbReference type="SAM" id="Coils"/>
    </source>
</evidence>
<evidence type="ECO:0000313" key="4">
    <source>
        <dbReference type="Proteomes" id="UP000184267"/>
    </source>
</evidence>